<reference evidence="1" key="1">
    <citation type="journal article" date="2014" name="Front. Microbiol.">
        <title>High frequency of phylogenetically diverse reductive dehalogenase-homologous genes in deep subseafloor sedimentary metagenomes.</title>
        <authorList>
            <person name="Kawai M."/>
            <person name="Futagami T."/>
            <person name="Toyoda A."/>
            <person name="Takaki Y."/>
            <person name="Nishi S."/>
            <person name="Hori S."/>
            <person name="Arai W."/>
            <person name="Tsubouchi T."/>
            <person name="Morono Y."/>
            <person name="Uchiyama I."/>
            <person name="Ito T."/>
            <person name="Fujiyama A."/>
            <person name="Inagaki F."/>
            <person name="Takami H."/>
        </authorList>
    </citation>
    <scope>NUCLEOTIDE SEQUENCE</scope>
    <source>
        <strain evidence="1">Expedition CK06-06</strain>
    </source>
</reference>
<organism evidence="1">
    <name type="scientific">marine sediment metagenome</name>
    <dbReference type="NCBI Taxonomy" id="412755"/>
    <lineage>
        <taxon>unclassified sequences</taxon>
        <taxon>metagenomes</taxon>
        <taxon>ecological metagenomes</taxon>
    </lineage>
</organism>
<proteinExistence type="predicted"/>
<dbReference type="AlphaFoldDB" id="X0VW48"/>
<feature type="non-terminal residue" evidence="1">
    <location>
        <position position="63"/>
    </location>
</feature>
<dbReference type="EMBL" id="BARS01035271">
    <property type="protein sequence ID" value="GAG16668.1"/>
    <property type="molecule type" value="Genomic_DNA"/>
</dbReference>
<name>X0VW48_9ZZZZ</name>
<sequence>MRGLAFEKLLLRGVMGVISGKADSLRGSVCLPKHDIPSYSLQRIPGAKTKRLHGALTWLARKV</sequence>
<comment type="caution">
    <text evidence="1">The sequence shown here is derived from an EMBL/GenBank/DDBJ whole genome shotgun (WGS) entry which is preliminary data.</text>
</comment>
<gene>
    <name evidence="1" type="ORF">S01H1_54363</name>
</gene>
<accession>X0VW48</accession>
<protein>
    <submittedName>
        <fullName evidence="1">Uncharacterized protein</fullName>
    </submittedName>
</protein>
<evidence type="ECO:0000313" key="1">
    <source>
        <dbReference type="EMBL" id="GAG16668.1"/>
    </source>
</evidence>